<evidence type="ECO:0000256" key="1">
    <source>
        <dbReference type="SAM" id="Phobius"/>
    </source>
</evidence>
<feature type="transmembrane region" description="Helical" evidence="1">
    <location>
        <begin position="19"/>
        <end position="40"/>
    </location>
</feature>
<comment type="caution">
    <text evidence="2">The sequence shown here is derived from an EMBL/GenBank/DDBJ whole genome shotgun (WGS) entry which is preliminary data.</text>
</comment>
<evidence type="ECO:0000313" key="3">
    <source>
        <dbReference type="Proteomes" id="UP000215914"/>
    </source>
</evidence>
<organism evidence="2 3">
    <name type="scientific">Helianthus annuus</name>
    <name type="common">Common sunflower</name>
    <dbReference type="NCBI Taxonomy" id="4232"/>
    <lineage>
        <taxon>Eukaryota</taxon>
        <taxon>Viridiplantae</taxon>
        <taxon>Streptophyta</taxon>
        <taxon>Embryophyta</taxon>
        <taxon>Tracheophyta</taxon>
        <taxon>Spermatophyta</taxon>
        <taxon>Magnoliopsida</taxon>
        <taxon>eudicotyledons</taxon>
        <taxon>Gunneridae</taxon>
        <taxon>Pentapetalae</taxon>
        <taxon>asterids</taxon>
        <taxon>campanulids</taxon>
        <taxon>Asterales</taxon>
        <taxon>Asteraceae</taxon>
        <taxon>Asteroideae</taxon>
        <taxon>Heliantheae alliance</taxon>
        <taxon>Heliantheae</taxon>
        <taxon>Helianthus</taxon>
    </lineage>
</organism>
<keyword evidence="1" id="KW-0472">Membrane</keyword>
<dbReference type="AlphaFoldDB" id="A0A9K3HFJ6"/>
<accession>A0A9K3HFJ6</accession>
<name>A0A9K3HFJ6_HELAN</name>
<keyword evidence="1" id="KW-0812">Transmembrane</keyword>
<sequence>MCKKILFTMLKLNAQITKLTNTCFDLIMLFMYLMIGNMFLKKGLIQAKAGMLQLRRLSLSRQSNPSILTAGLLP</sequence>
<evidence type="ECO:0000313" key="2">
    <source>
        <dbReference type="EMBL" id="KAF5777370.1"/>
    </source>
</evidence>
<proteinExistence type="predicted"/>
<gene>
    <name evidence="2" type="ORF">HanXRQr2_Chr12g0534831</name>
</gene>
<protein>
    <submittedName>
        <fullName evidence="2">Uncharacterized protein</fullName>
    </submittedName>
</protein>
<keyword evidence="1" id="KW-1133">Transmembrane helix</keyword>
<dbReference type="Gramene" id="mRNA:HanXRQr2_Chr12g0534831">
    <property type="protein sequence ID" value="CDS:HanXRQr2_Chr12g0534831.1"/>
    <property type="gene ID" value="HanXRQr2_Chr12g0534831"/>
</dbReference>
<dbReference type="EMBL" id="MNCJ02000327">
    <property type="protein sequence ID" value="KAF5777370.1"/>
    <property type="molecule type" value="Genomic_DNA"/>
</dbReference>
<reference evidence="2" key="1">
    <citation type="journal article" date="2017" name="Nature">
        <title>The sunflower genome provides insights into oil metabolism, flowering and Asterid evolution.</title>
        <authorList>
            <person name="Badouin H."/>
            <person name="Gouzy J."/>
            <person name="Grassa C.J."/>
            <person name="Murat F."/>
            <person name="Staton S.E."/>
            <person name="Cottret L."/>
            <person name="Lelandais-Briere C."/>
            <person name="Owens G.L."/>
            <person name="Carrere S."/>
            <person name="Mayjonade B."/>
            <person name="Legrand L."/>
            <person name="Gill N."/>
            <person name="Kane N.C."/>
            <person name="Bowers J.E."/>
            <person name="Hubner S."/>
            <person name="Bellec A."/>
            <person name="Berard A."/>
            <person name="Berges H."/>
            <person name="Blanchet N."/>
            <person name="Boniface M.C."/>
            <person name="Brunel D."/>
            <person name="Catrice O."/>
            <person name="Chaidir N."/>
            <person name="Claudel C."/>
            <person name="Donnadieu C."/>
            <person name="Faraut T."/>
            <person name="Fievet G."/>
            <person name="Helmstetter N."/>
            <person name="King M."/>
            <person name="Knapp S.J."/>
            <person name="Lai Z."/>
            <person name="Le Paslier M.C."/>
            <person name="Lippi Y."/>
            <person name="Lorenzon L."/>
            <person name="Mandel J.R."/>
            <person name="Marage G."/>
            <person name="Marchand G."/>
            <person name="Marquand E."/>
            <person name="Bret-Mestries E."/>
            <person name="Morien E."/>
            <person name="Nambeesan S."/>
            <person name="Nguyen T."/>
            <person name="Pegot-Espagnet P."/>
            <person name="Pouilly N."/>
            <person name="Raftis F."/>
            <person name="Sallet E."/>
            <person name="Schiex T."/>
            <person name="Thomas J."/>
            <person name="Vandecasteele C."/>
            <person name="Vares D."/>
            <person name="Vear F."/>
            <person name="Vautrin S."/>
            <person name="Crespi M."/>
            <person name="Mangin B."/>
            <person name="Burke J.M."/>
            <person name="Salse J."/>
            <person name="Munos S."/>
            <person name="Vincourt P."/>
            <person name="Rieseberg L.H."/>
            <person name="Langlade N.B."/>
        </authorList>
    </citation>
    <scope>NUCLEOTIDE SEQUENCE</scope>
    <source>
        <tissue evidence="2">Leaves</tissue>
    </source>
</reference>
<dbReference type="Proteomes" id="UP000215914">
    <property type="component" value="Unassembled WGS sequence"/>
</dbReference>
<keyword evidence="3" id="KW-1185">Reference proteome</keyword>
<reference evidence="2" key="2">
    <citation type="submission" date="2020-06" db="EMBL/GenBank/DDBJ databases">
        <title>Helianthus annuus Genome sequencing and assembly Release 2.</title>
        <authorList>
            <person name="Gouzy J."/>
            <person name="Langlade N."/>
            <person name="Munos S."/>
        </authorList>
    </citation>
    <scope>NUCLEOTIDE SEQUENCE</scope>
    <source>
        <tissue evidence="2">Leaves</tissue>
    </source>
</reference>